<dbReference type="EMBL" id="KZ820058">
    <property type="protein sequence ID" value="PWN49383.1"/>
    <property type="molecule type" value="Genomic_DNA"/>
</dbReference>
<sequence>MSPNPPGLQVDTGSSSLPTTLTAIKSGGHPQEGQGLTMPSPSSIDEVPIRNHPPGSSMQQSDSSQSSLNLIPELVTTYAPYRSPRLNSSSAPSPNPSIDTMTSTNGRRLPFAEYDLYGSPSLSPSPTPSRAAERDELLSVLEAIHRCEPTDLTTKLHLGGHIHRLLVEGSHGGGSKDDFREAGGFLVVVQLLSSLESTSPRPASKPTEAATADEPTHNNASETEQQDEMHERLRVEIFKIALSITAEAMDHHPANVKAFNVMVGWDNLKASIRLSTIGTTSPDHLFAALLGLSLGDVSTYSGRLSSLRKEIAAQGRMTDEEMFKFINVRIAEQWSASIRFAPAAAIALELAEEQLVYAQDGHLPTTHVAVYSVVKRLSEASKRNQVLLAEAKVGSQLLSLLLGTKPLAPMIRTSVLAIVRQIFALGIPEEDGRIIFQELNKASRLDDHALLDLLLEVSPASREPNTVNFAMAEHGHASMAFSTLRRPFPPGPASKGLTLIASFCIERIEPSLPLELVSLFDAQRTCSLRLTIEPGTGQLNYSTMNDPPPIRFKAFRFSPGQRYHIVLAHARPKGGAKTSIAQLFVDGVLVEERLAPWPVTPPHLGSPVRAVFGSPPSSQQKLVGYDRDHRKRVNRLVWSLGPTWLIDDLIAPDLPLVLHQLGPRYASNAQDSLGRFLTYKASTQINLRLDTIARSAAGGIVSEKELAKHPLVTAIAGKSCDLVQEDRLYFVLNSANTANVERMPQRSSSSSSSSHAMSVDPSHRPGPRAVLNQALPLTKEAMGASFGMAKLYGEPALVTPKGVDELVWKLGGSAVLLKLISKSDTSESLSKTLSLFFELVLNSWRLSEDVERSKGYEVLGLMMQSKAHLVDRSIMGQFFTAVGIDSQHPEEAALTNPFLYRIVMLDFDLWRRTSKGMQQAHLQHFGLLLRTSRHRRFNVKRVAKMQIVKKIVYALRSTSYPSDTLGMAVEALRAAVISSYNEASIRAVTCYLASELCKGPENPLAPPTHLRASTMDVGLVSFLNERPSHLTVAAGGGEGRADSGDKATNHGSMDAPVKVFEMLSELISDRPAYLDKFAEYINIKWLLLFFHPRADKRAAVLALDLLSKLLRRPGLHYAERLTMSGGFKVLERLLPRFWSTPSVMALLWSTLLGLDRAPNTGLYTSFAPSPEIQEVTCPPVLRAIISCFKEGLRATAARDNEPKRRATANKGRPSGFLEPLETPAKSSRHMRKRSQSLNIDTKTLQETFRVSSEQALLSDTVRLIEAHSTSIRFRELLFSPIILRGLIDAVFPFVEAPGEARSGHDVEVANVVRICNSALDLLSHLAVDSVLTSHSAAILDALVSALPPSDLTQQSNFRRALHGRIITSLRSTLEKSPQVVFHAADALAAFVETSSDEVLNGSPLEDSLFGTITAILSLLHHASSPAPTSGAINSLLLSLNRILLYRLTLEKDILHTFKEITEWQTSVFLDANKDSSFFECLQNRVFHYMIHGEEEEVKVAAFDVLKLMTLSRPAVTETILAEGKTIPDLLGAEISSINSLLRKGADGEVRAPYGDSWQGFYKSRETLRAAAHLERVQQLHEMLRRVDTREQSVVNTENRMVAWHSSLCEAENARYAKFVNDAREMSTFAGAEWRKLLLGLERERAIFGKEEDAVGERLWKLDATEGPCRARIKLQELPARELIHDDVPYRTESVVSESVAASPVELQHGDTWGSGDAQATSSSASRDVESPSIETQQPPSSISLDVSAEPGEAYQEDKYRRVLRSLDRGDIIEAVFNTSRVVGIESRGCLLILGKTCIYLMDDYFQRPNGELINVWEAPPEERDTLVMATLSSDASRPSGLIAQLEGDAQTRKWPWSAVQICHQRSWLHRRTAVEIFFEDGQSCLLVCRQTSTATKVYQELKTRATPAVAAAEALRDGIRESSLSSGSSSHSLSSRLAGAVLGRSQQWGALTTAWRERRLSNFAYLMELNTLAGRSMNDLTQFPCFPWVLADYTSKELDLENPASFRKFELPMGAQTPVRRREFEERYGQLVEVDMEPFHYGTHYSTAATVCGYMIRMRPFERLLIALQGGNFDLADRTFSSVGRAWLSASELSRGDVRELIPEFFYLPEFLLNSNRFDFGVTQAGETIDQVELPPWAHGDPRLFIQKHREALESDYVSMRLHSWIDLIFGNRSRGREAVESTNVFHPLSYEDAVDLDSIESSIERQATAQVIHNFGQTPSRLFSQPHPQRFKQEVLPTLEVGERLGFLEHIGLVIQSIAPIRTLKSPVHFIYPFHPERAFASPKDYLILPKLGVSLSYGHLDGSVRMFGSKDTKRPLAVTEQMTAERITCIAQARPKAFVTGGADGLVSVWSIDVDKREIGLSQVLRGHTKAVLCVTASPAWSVVVSGSQDQTAIIWDLNRGIYVRSLRDHDSAVHLVAVDESSGHIATGCGPGVRLWSINGELLALVATSTNISEPVSSLGFYERDWHKDRLAVLLTGHRGKVIAWECVSNHASEKEGGGGGDEDDRNKPSSSSSASSNKLEIRAGHGRSRSKSSVSSRTSKTTNNKNDAGTSKSRWKLEVLHVFEHEERVMGATTTTKTKTPMITSLRTTRNKLFTGDELGRLYLWSLVGEAVGVPEAYSANCMNQACSKRFGVLEARRGCSGCGGLFCNPCAPVVAIRVGTTGRLCSHCRSVCDSGHPRWLG</sequence>
<evidence type="ECO:0000313" key="1">
    <source>
        <dbReference type="EMBL" id="PWN49383.1"/>
    </source>
</evidence>
<accession>A0ACD0NU58</accession>
<organism evidence="1 2">
    <name type="scientific">Violaceomyces palustris</name>
    <dbReference type="NCBI Taxonomy" id="1673888"/>
    <lineage>
        <taxon>Eukaryota</taxon>
        <taxon>Fungi</taxon>
        <taxon>Dikarya</taxon>
        <taxon>Basidiomycota</taxon>
        <taxon>Ustilaginomycotina</taxon>
        <taxon>Ustilaginomycetes</taxon>
        <taxon>Violaceomycetales</taxon>
        <taxon>Violaceomycetaceae</taxon>
        <taxon>Violaceomyces</taxon>
    </lineage>
</organism>
<evidence type="ECO:0000313" key="2">
    <source>
        <dbReference type="Proteomes" id="UP000245626"/>
    </source>
</evidence>
<name>A0ACD0NU58_9BASI</name>
<protein>
    <submittedName>
        <fullName evidence="1">Beach-domain-containing protein</fullName>
    </submittedName>
</protein>
<dbReference type="Proteomes" id="UP000245626">
    <property type="component" value="Unassembled WGS sequence"/>
</dbReference>
<proteinExistence type="predicted"/>
<reference evidence="1 2" key="1">
    <citation type="journal article" date="2018" name="Mol. Biol. Evol.">
        <title>Broad Genomic Sampling Reveals a Smut Pathogenic Ancestry of the Fungal Clade Ustilaginomycotina.</title>
        <authorList>
            <person name="Kijpornyongpan T."/>
            <person name="Mondo S.J."/>
            <person name="Barry K."/>
            <person name="Sandor L."/>
            <person name="Lee J."/>
            <person name="Lipzen A."/>
            <person name="Pangilinan J."/>
            <person name="LaButti K."/>
            <person name="Hainaut M."/>
            <person name="Henrissat B."/>
            <person name="Grigoriev I.V."/>
            <person name="Spatafora J.W."/>
            <person name="Aime M.C."/>
        </authorList>
    </citation>
    <scope>NUCLEOTIDE SEQUENCE [LARGE SCALE GENOMIC DNA]</scope>
    <source>
        <strain evidence="1 2">SA 807</strain>
    </source>
</reference>
<keyword evidence="2" id="KW-1185">Reference proteome</keyword>
<gene>
    <name evidence="1" type="ORF">IE53DRAFT_380596</name>
</gene>